<keyword evidence="3" id="KW-1185">Reference proteome</keyword>
<reference evidence="2 3" key="1">
    <citation type="journal article" date="2020" name="Mol. Biol. Evol.">
        <title>Distinct Expression and Methylation Patterns for Genes with Different Fates following a Single Whole-Genome Duplication in Flowering Plants.</title>
        <authorList>
            <person name="Shi T."/>
            <person name="Rahmani R.S."/>
            <person name="Gugger P.F."/>
            <person name="Wang M."/>
            <person name="Li H."/>
            <person name="Zhang Y."/>
            <person name="Li Z."/>
            <person name="Wang Q."/>
            <person name="Van de Peer Y."/>
            <person name="Marchal K."/>
            <person name="Chen J."/>
        </authorList>
    </citation>
    <scope>NUCLEOTIDE SEQUENCE [LARGE SCALE GENOMIC DNA]</scope>
    <source>
        <tissue evidence="2">Leaf</tissue>
    </source>
</reference>
<dbReference type="PANTHER" id="PTHR34663">
    <property type="entry name" value="OS06G0637400 PROTEIN"/>
    <property type="match status" value="1"/>
</dbReference>
<organism evidence="2 3">
    <name type="scientific">Nelumbo nucifera</name>
    <name type="common">Sacred lotus</name>
    <dbReference type="NCBI Taxonomy" id="4432"/>
    <lineage>
        <taxon>Eukaryota</taxon>
        <taxon>Viridiplantae</taxon>
        <taxon>Streptophyta</taxon>
        <taxon>Embryophyta</taxon>
        <taxon>Tracheophyta</taxon>
        <taxon>Spermatophyta</taxon>
        <taxon>Magnoliopsida</taxon>
        <taxon>Proteales</taxon>
        <taxon>Nelumbonaceae</taxon>
        <taxon>Nelumbo</taxon>
    </lineage>
</organism>
<evidence type="ECO:0000256" key="1">
    <source>
        <dbReference type="SAM" id="MobiDB-lite"/>
    </source>
</evidence>
<protein>
    <submittedName>
        <fullName evidence="2">Uncharacterized protein</fullName>
    </submittedName>
</protein>
<gene>
    <name evidence="2" type="ORF">HUJ06_022884</name>
</gene>
<feature type="compositionally biased region" description="Basic and acidic residues" evidence="1">
    <location>
        <begin position="56"/>
        <end position="77"/>
    </location>
</feature>
<name>A0A822XQJ0_NELNU</name>
<dbReference type="PANTHER" id="PTHR34663:SF9">
    <property type="entry name" value="OS06G0637400 PROTEIN"/>
    <property type="match status" value="1"/>
</dbReference>
<evidence type="ECO:0000313" key="3">
    <source>
        <dbReference type="Proteomes" id="UP000607653"/>
    </source>
</evidence>
<dbReference type="GO" id="GO:0045087">
    <property type="term" value="P:innate immune response"/>
    <property type="evidence" value="ECO:0007669"/>
    <property type="project" value="InterPro"/>
</dbReference>
<dbReference type="Proteomes" id="UP000607653">
    <property type="component" value="Unassembled WGS sequence"/>
</dbReference>
<proteinExistence type="predicted"/>
<dbReference type="AlphaFoldDB" id="A0A822XQJ0"/>
<evidence type="ECO:0000313" key="2">
    <source>
        <dbReference type="EMBL" id="DAD21421.1"/>
    </source>
</evidence>
<dbReference type="GO" id="GO:0050793">
    <property type="term" value="P:regulation of developmental process"/>
    <property type="evidence" value="ECO:0007669"/>
    <property type="project" value="InterPro"/>
</dbReference>
<comment type="caution">
    <text evidence="2">The sequence shown here is derived from an EMBL/GenBank/DDBJ whole genome shotgun (WGS) entry which is preliminary data.</text>
</comment>
<dbReference type="InterPro" id="IPR044700">
    <property type="entry name" value="PIP2/PIPL1"/>
</dbReference>
<sequence>MGSQTLGNIKDSGPSPGAGHSFTNSQTLGGIKNSGPSPGAGHGFSNDQTLAGIKDSGPRRGKDRSFRQTWERTEAGSRAERILNYLSLGLNV</sequence>
<accession>A0A822XQJ0</accession>
<dbReference type="EMBL" id="DUZY01000001">
    <property type="protein sequence ID" value="DAD21421.1"/>
    <property type="molecule type" value="Genomic_DNA"/>
</dbReference>
<feature type="region of interest" description="Disordered" evidence="1">
    <location>
        <begin position="1"/>
        <end position="77"/>
    </location>
</feature>